<protein>
    <submittedName>
        <fullName evidence="1">Uncharacterized protein</fullName>
    </submittedName>
</protein>
<dbReference type="EMBL" id="NNAY01001911">
    <property type="protein sequence ID" value="OXU22586.1"/>
    <property type="molecule type" value="Genomic_DNA"/>
</dbReference>
<gene>
    <name evidence="1" type="ORF">TSAR_012867</name>
</gene>
<organism evidence="1 2">
    <name type="scientific">Trichomalopsis sarcophagae</name>
    <dbReference type="NCBI Taxonomy" id="543379"/>
    <lineage>
        <taxon>Eukaryota</taxon>
        <taxon>Metazoa</taxon>
        <taxon>Ecdysozoa</taxon>
        <taxon>Arthropoda</taxon>
        <taxon>Hexapoda</taxon>
        <taxon>Insecta</taxon>
        <taxon>Pterygota</taxon>
        <taxon>Neoptera</taxon>
        <taxon>Endopterygota</taxon>
        <taxon>Hymenoptera</taxon>
        <taxon>Apocrita</taxon>
        <taxon>Proctotrupomorpha</taxon>
        <taxon>Chalcidoidea</taxon>
        <taxon>Pteromalidae</taxon>
        <taxon>Pteromalinae</taxon>
        <taxon>Trichomalopsis</taxon>
    </lineage>
</organism>
<sequence length="90" mass="10213">LSVGSTHTYGVKWVYVRALDIKRRDDWPFDQNSVTPMTLVVVYRASDEADIRAAVKVGLSAKWLTSSRTLDLFLMCREYEVRQKASLSGS</sequence>
<accession>A0A232EW88</accession>
<dbReference type="AlphaFoldDB" id="A0A232EW88"/>
<dbReference type="Proteomes" id="UP000215335">
    <property type="component" value="Unassembled WGS sequence"/>
</dbReference>
<name>A0A232EW88_9HYME</name>
<reference evidence="1 2" key="1">
    <citation type="journal article" date="2017" name="Curr. Biol.">
        <title>The Evolution of Venom by Co-option of Single-Copy Genes.</title>
        <authorList>
            <person name="Martinson E.O."/>
            <person name="Mrinalini"/>
            <person name="Kelkar Y.D."/>
            <person name="Chang C.H."/>
            <person name="Werren J.H."/>
        </authorList>
    </citation>
    <scope>NUCLEOTIDE SEQUENCE [LARGE SCALE GENOMIC DNA]</scope>
    <source>
        <strain evidence="1 2">Alberta</strain>
        <tissue evidence="1">Whole body</tissue>
    </source>
</reference>
<feature type="non-terminal residue" evidence="1">
    <location>
        <position position="1"/>
    </location>
</feature>
<keyword evidence="2" id="KW-1185">Reference proteome</keyword>
<evidence type="ECO:0000313" key="2">
    <source>
        <dbReference type="Proteomes" id="UP000215335"/>
    </source>
</evidence>
<evidence type="ECO:0000313" key="1">
    <source>
        <dbReference type="EMBL" id="OXU22586.1"/>
    </source>
</evidence>
<comment type="caution">
    <text evidence="1">The sequence shown here is derived from an EMBL/GenBank/DDBJ whole genome shotgun (WGS) entry which is preliminary data.</text>
</comment>
<proteinExistence type="predicted"/>